<organism evidence="5 6">
    <name type="scientific">Acer negundo</name>
    <name type="common">Box elder</name>
    <dbReference type="NCBI Taxonomy" id="4023"/>
    <lineage>
        <taxon>Eukaryota</taxon>
        <taxon>Viridiplantae</taxon>
        <taxon>Streptophyta</taxon>
        <taxon>Embryophyta</taxon>
        <taxon>Tracheophyta</taxon>
        <taxon>Spermatophyta</taxon>
        <taxon>Magnoliopsida</taxon>
        <taxon>eudicotyledons</taxon>
        <taxon>Gunneridae</taxon>
        <taxon>Pentapetalae</taxon>
        <taxon>rosids</taxon>
        <taxon>malvids</taxon>
        <taxon>Sapindales</taxon>
        <taxon>Sapindaceae</taxon>
        <taxon>Hippocastanoideae</taxon>
        <taxon>Acereae</taxon>
        <taxon>Acer</taxon>
    </lineage>
</organism>
<name>A0AAD5IFU2_ACENE</name>
<evidence type="ECO:0000256" key="2">
    <source>
        <dbReference type="SAM" id="MobiDB-lite"/>
    </source>
</evidence>
<dbReference type="PROSITE" id="PS50297">
    <property type="entry name" value="ANK_REP_REGION"/>
    <property type="match status" value="1"/>
</dbReference>
<evidence type="ECO:0000313" key="5">
    <source>
        <dbReference type="EMBL" id="KAI9161925.1"/>
    </source>
</evidence>
<reference evidence="5" key="2">
    <citation type="submission" date="2023-02" db="EMBL/GenBank/DDBJ databases">
        <authorList>
            <person name="Swenson N.G."/>
            <person name="Wegrzyn J.L."/>
            <person name="Mcevoy S.L."/>
        </authorList>
    </citation>
    <scope>NUCLEOTIDE SEQUENCE</scope>
    <source>
        <strain evidence="5">91603</strain>
        <tissue evidence="5">Leaf</tissue>
    </source>
</reference>
<keyword evidence="6" id="KW-1185">Reference proteome</keyword>
<keyword evidence="3" id="KW-1133">Transmembrane helix</keyword>
<feature type="transmembrane region" description="Helical" evidence="3">
    <location>
        <begin position="607"/>
        <end position="632"/>
    </location>
</feature>
<dbReference type="InterPro" id="IPR036770">
    <property type="entry name" value="Ankyrin_rpt-contain_sf"/>
</dbReference>
<sequence>MEFLQSIKKPYQAVLDEKWEDMGKYYSDISEDPMGLGSLLCPISVDRDTAFHLAVYSGGKQPLARLLELVEKEGTDGILGLDEVFMENIYGNTVLHEAAISGNLEAVQILVSKLKKLLKDTNEFEETPLFRAAAFGKTKVVKYLASQPDQVVEKLNTDNGKKHLENIHRQRKDGASILHAAVQGEHFGTALELLELDEELANLKYNDGTSLYLLANIPYVFRSGRRTNIFEKLIYICLPIGKDHDDDSENIEYEVEVKSGERNGGLNKNGCISKGCPIVRKLWKEKRYQKFAYDLAKKLVEIDESWEQSITAGTTTQYVAAENKPNTNNGEEKEKEEKDQSPLFAATRTGNAELVKMILKEHPQALEYKNSKKQNILHVAVKYRQKEIFDYVITKKVPMLRLVRRIDAKGYTVLHSVADTKHYTISTRSGPAYKLQEELEWFSSVKKLIPSHYRMLRDNKNRTAKELFKRRHRQQLDNAQKWIKETSQSCSGVAVLVSTVVFAAAFTVPGGTNDSNGRPILLHSPFFLFFTVMDVVSLSCSLTAVVMFLSIVTSPFELDDFLVSLPRRLTLGFALLFMSVATTMLAFTSTIFLVIHLDHHRRQWTMTLICSAAFLPVSVLALTHFPLFVSFLKAWKNLFVVVWEALPCSIVLSWLKLFLGKSARPCSLVLRQLKLLGKSARGHLPFTYKGK</sequence>
<keyword evidence="1" id="KW-0040">ANK repeat</keyword>
<dbReference type="Gene3D" id="1.25.40.20">
    <property type="entry name" value="Ankyrin repeat-containing domain"/>
    <property type="match status" value="2"/>
</dbReference>
<dbReference type="Pfam" id="PF12796">
    <property type="entry name" value="Ank_2"/>
    <property type="match status" value="2"/>
</dbReference>
<dbReference type="Proteomes" id="UP001064489">
    <property type="component" value="Chromosome 2"/>
</dbReference>
<accession>A0AAD5IFU2</accession>
<feature type="repeat" description="ANK" evidence="1">
    <location>
        <begin position="90"/>
        <end position="113"/>
    </location>
</feature>
<gene>
    <name evidence="5" type="ORF">LWI28_022055</name>
</gene>
<dbReference type="PANTHER" id="PTHR24177:SF215">
    <property type="entry name" value="PGG DOMAIN-CONTAINING PROTEIN"/>
    <property type="match status" value="1"/>
</dbReference>
<feature type="transmembrane region" description="Helical" evidence="3">
    <location>
        <begin position="571"/>
        <end position="595"/>
    </location>
</feature>
<dbReference type="PANTHER" id="PTHR24177">
    <property type="entry name" value="CASKIN"/>
    <property type="match status" value="1"/>
</dbReference>
<feature type="transmembrane region" description="Helical" evidence="3">
    <location>
        <begin position="491"/>
        <end position="508"/>
    </location>
</feature>
<evidence type="ECO:0000256" key="3">
    <source>
        <dbReference type="SAM" id="Phobius"/>
    </source>
</evidence>
<feature type="region of interest" description="Disordered" evidence="2">
    <location>
        <begin position="317"/>
        <end position="342"/>
    </location>
</feature>
<keyword evidence="3" id="KW-0472">Membrane</keyword>
<reference evidence="5" key="1">
    <citation type="journal article" date="2022" name="Plant J.">
        <title>Strategies of tolerance reflected in two North American maple genomes.</title>
        <authorList>
            <person name="McEvoy S.L."/>
            <person name="Sezen U.U."/>
            <person name="Trouern-Trend A."/>
            <person name="McMahon S.M."/>
            <person name="Schaberg P.G."/>
            <person name="Yang J."/>
            <person name="Wegrzyn J.L."/>
            <person name="Swenson N.G."/>
        </authorList>
    </citation>
    <scope>NUCLEOTIDE SEQUENCE</scope>
    <source>
        <strain evidence="5">91603</strain>
    </source>
</reference>
<dbReference type="GO" id="GO:0016020">
    <property type="term" value="C:membrane"/>
    <property type="evidence" value="ECO:0007669"/>
    <property type="project" value="TreeGrafter"/>
</dbReference>
<dbReference type="InterPro" id="IPR002110">
    <property type="entry name" value="Ankyrin_rpt"/>
</dbReference>
<evidence type="ECO:0000256" key="1">
    <source>
        <dbReference type="PROSITE-ProRule" id="PRU00023"/>
    </source>
</evidence>
<dbReference type="Pfam" id="PF13962">
    <property type="entry name" value="PGG"/>
    <property type="match status" value="1"/>
</dbReference>
<protein>
    <recommendedName>
        <fullName evidence="4">PGG domain-containing protein</fullName>
    </recommendedName>
</protein>
<comment type="caution">
    <text evidence="5">The sequence shown here is derived from an EMBL/GenBank/DDBJ whole genome shotgun (WGS) entry which is preliminary data.</text>
</comment>
<dbReference type="AlphaFoldDB" id="A0AAD5IFU2"/>
<evidence type="ECO:0000259" key="4">
    <source>
        <dbReference type="Pfam" id="PF13962"/>
    </source>
</evidence>
<dbReference type="EMBL" id="JAJSOW010000106">
    <property type="protein sequence ID" value="KAI9161925.1"/>
    <property type="molecule type" value="Genomic_DNA"/>
</dbReference>
<proteinExistence type="predicted"/>
<dbReference type="PROSITE" id="PS50088">
    <property type="entry name" value="ANK_REPEAT"/>
    <property type="match status" value="1"/>
</dbReference>
<dbReference type="SMART" id="SM00248">
    <property type="entry name" value="ANK"/>
    <property type="match status" value="6"/>
</dbReference>
<feature type="transmembrane region" description="Helical" evidence="3">
    <location>
        <begin position="638"/>
        <end position="659"/>
    </location>
</feature>
<dbReference type="SUPFAM" id="SSF48403">
    <property type="entry name" value="Ankyrin repeat"/>
    <property type="match status" value="1"/>
</dbReference>
<evidence type="ECO:0000313" key="6">
    <source>
        <dbReference type="Proteomes" id="UP001064489"/>
    </source>
</evidence>
<feature type="compositionally biased region" description="Basic and acidic residues" evidence="2">
    <location>
        <begin position="330"/>
        <end position="340"/>
    </location>
</feature>
<dbReference type="InterPro" id="IPR026961">
    <property type="entry name" value="PGG_dom"/>
</dbReference>
<feature type="transmembrane region" description="Helical" evidence="3">
    <location>
        <begin position="520"/>
        <end position="551"/>
    </location>
</feature>
<feature type="domain" description="PGG" evidence="4">
    <location>
        <begin position="481"/>
        <end position="593"/>
    </location>
</feature>
<keyword evidence="3" id="KW-0812">Transmembrane</keyword>